<evidence type="ECO:0000259" key="2">
    <source>
        <dbReference type="Pfam" id="PF13439"/>
    </source>
</evidence>
<dbReference type="InterPro" id="IPR028098">
    <property type="entry name" value="Glyco_trans_4-like_N"/>
</dbReference>
<keyword evidence="3" id="KW-0808">Transferase</keyword>
<dbReference type="RefSeq" id="WP_377066595.1">
    <property type="nucleotide sequence ID" value="NZ_JBHSJJ010000011.1"/>
</dbReference>
<dbReference type="EC" id="2.4.-.-" evidence="3"/>
<organism evidence="3 4">
    <name type="scientific">Negadavirga shengliensis</name>
    <dbReference type="NCBI Taxonomy" id="1389218"/>
    <lineage>
        <taxon>Bacteria</taxon>
        <taxon>Pseudomonadati</taxon>
        <taxon>Bacteroidota</taxon>
        <taxon>Cytophagia</taxon>
        <taxon>Cytophagales</taxon>
        <taxon>Cyclobacteriaceae</taxon>
        <taxon>Negadavirga</taxon>
    </lineage>
</organism>
<dbReference type="GO" id="GO:0016757">
    <property type="term" value="F:glycosyltransferase activity"/>
    <property type="evidence" value="ECO:0007669"/>
    <property type="project" value="UniProtKB-KW"/>
</dbReference>
<dbReference type="Pfam" id="PF13439">
    <property type="entry name" value="Glyco_transf_4"/>
    <property type="match status" value="1"/>
</dbReference>
<dbReference type="EMBL" id="JBHSJJ010000011">
    <property type="protein sequence ID" value="MFC4873590.1"/>
    <property type="molecule type" value="Genomic_DNA"/>
</dbReference>
<dbReference type="PANTHER" id="PTHR12526">
    <property type="entry name" value="GLYCOSYLTRANSFERASE"/>
    <property type="match status" value="1"/>
</dbReference>
<sequence>MKIIQLIQKPQRRGAEIFAAQLAEELTKKGHEVMVVSIFKGDTELRFLDNQVDLNRMPKQRFVDIRAWHKFSQIIKEFEPHLIQANAADTLKFAVFSKKLFHWKTPIVYRNANQMGDFIRGRLHRALNQWLLNATTAVVSVSESSRRDFHHTFKYQNRISSIISIGIAPGEIKDKIAEPIRITGLPENYLIQIGSLVPEKDPLGLLDLFSKIMKEFSDLNLLFVGSGPLEFQLKVAIRKKGLENQVKLVPNQTNIFPVLARAKGLLVHSRIEGLPGVILEAMYCRVPVVAYDVGGIGEVLIHKQTGWLVPKNDQFEFIQAIREILQSTPNQLDAITSHARFLVEKHYHLNTIVQRFEELYEKVI</sequence>
<keyword evidence="4" id="KW-1185">Reference proteome</keyword>
<dbReference type="Proteomes" id="UP001595818">
    <property type="component" value="Unassembled WGS sequence"/>
</dbReference>
<gene>
    <name evidence="3" type="ORF">ACFPFU_17950</name>
</gene>
<evidence type="ECO:0000313" key="4">
    <source>
        <dbReference type="Proteomes" id="UP001595818"/>
    </source>
</evidence>
<dbReference type="PANTHER" id="PTHR12526:SF630">
    <property type="entry name" value="GLYCOSYLTRANSFERASE"/>
    <property type="match status" value="1"/>
</dbReference>
<dbReference type="SUPFAM" id="SSF53756">
    <property type="entry name" value="UDP-Glycosyltransferase/glycogen phosphorylase"/>
    <property type="match status" value="1"/>
</dbReference>
<feature type="domain" description="Glycosyl transferase family 1" evidence="1">
    <location>
        <begin position="187"/>
        <end position="330"/>
    </location>
</feature>
<accession>A0ABV9T637</accession>
<dbReference type="InterPro" id="IPR001296">
    <property type="entry name" value="Glyco_trans_1"/>
</dbReference>
<name>A0ABV9T637_9BACT</name>
<dbReference type="CDD" id="cd03811">
    <property type="entry name" value="GT4_GT28_WabH-like"/>
    <property type="match status" value="1"/>
</dbReference>
<evidence type="ECO:0000259" key="1">
    <source>
        <dbReference type="Pfam" id="PF00534"/>
    </source>
</evidence>
<comment type="caution">
    <text evidence="3">The sequence shown here is derived from an EMBL/GenBank/DDBJ whole genome shotgun (WGS) entry which is preliminary data.</text>
</comment>
<dbReference type="Pfam" id="PF00534">
    <property type="entry name" value="Glycos_transf_1"/>
    <property type="match status" value="1"/>
</dbReference>
<keyword evidence="3" id="KW-0328">Glycosyltransferase</keyword>
<evidence type="ECO:0000313" key="3">
    <source>
        <dbReference type="EMBL" id="MFC4873590.1"/>
    </source>
</evidence>
<reference evidence="4" key="1">
    <citation type="journal article" date="2019" name="Int. J. Syst. Evol. Microbiol.">
        <title>The Global Catalogue of Microorganisms (GCM) 10K type strain sequencing project: providing services to taxonomists for standard genome sequencing and annotation.</title>
        <authorList>
            <consortium name="The Broad Institute Genomics Platform"/>
            <consortium name="The Broad Institute Genome Sequencing Center for Infectious Disease"/>
            <person name="Wu L."/>
            <person name="Ma J."/>
        </authorList>
    </citation>
    <scope>NUCLEOTIDE SEQUENCE [LARGE SCALE GENOMIC DNA]</scope>
    <source>
        <strain evidence="4">CGMCC 4.7466</strain>
    </source>
</reference>
<feature type="domain" description="Glycosyltransferase subfamily 4-like N-terminal" evidence="2">
    <location>
        <begin position="14"/>
        <end position="165"/>
    </location>
</feature>
<dbReference type="Gene3D" id="3.40.50.2000">
    <property type="entry name" value="Glycogen Phosphorylase B"/>
    <property type="match status" value="2"/>
</dbReference>
<proteinExistence type="predicted"/>
<protein>
    <submittedName>
        <fullName evidence="3">Glycosyltransferase</fullName>
        <ecNumber evidence="3">2.4.-.-</ecNumber>
    </submittedName>
</protein>